<organism evidence="1 2">
    <name type="scientific">Rickettsia canadensis str. CA410</name>
    <dbReference type="NCBI Taxonomy" id="1105107"/>
    <lineage>
        <taxon>Bacteria</taxon>
        <taxon>Pseudomonadati</taxon>
        <taxon>Pseudomonadota</taxon>
        <taxon>Alphaproteobacteria</taxon>
        <taxon>Rickettsiales</taxon>
        <taxon>Rickettsiaceae</taxon>
        <taxon>Rickettsieae</taxon>
        <taxon>Rickettsia</taxon>
        <taxon>belli group</taxon>
    </lineage>
</organism>
<proteinExistence type="predicted"/>
<dbReference type="RefSeq" id="WP_014364148.1">
    <property type="nucleotide sequence ID" value="NC_016929.1"/>
</dbReference>
<keyword evidence="2" id="KW-1185">Reference proteome</keyword>
<evidence type="ECO:0000313" key="2">
    <source>
        <dbReference type="Proteomes" id="UP000007878"/>
    </source>
</evidence>
<reference evidence="2" key="1">
    <citation type="submission" date="2012-02" db="EMBL/GenBank/DDBJ databases">
        <title>Complete genome sequence of Rickettsia parkeri strain Portsmouth.</title>
        <authorList>
            <person name="Johnson S.L."/>
            <person name="Munk A.C."/>
            <person name="Han S."/>
            <person name="Bruce D.C."/>
            <person name="Dasch G.A."/>
        </authorList>
    </citation>
    <scope>NUCLEOTIDE SEQUENCE [LARGE SCALE GENOMIC DNA]</scope>
    <source>
        <strain evidence="2">CA410</strain>
    </source>
</reference>
<evidence type="ECO:0000313" key="1">
    <source>
        <dbReference type="EMBL" id="AFB21398.1"/>
    </source>
</evidence>
<sequence length="54" mass="6478">MVKKLKYDFLVKIIMTDPVAAKAFLEYYSDDFKNLVDLSRIVNRERKLHRGIFK</sequence>
<accession>A0ABN4AH21</accession>
<dbReference type="EMBL" id="CP003304">
    <property type="protein sequence ID" value="AFB21398.1"/>
    <property type="molecule type" value="Genomic_DNA"/>
</dbReference>
<dbReference type="Proteomes" id="UP000007878">
    <property type="component" value="Chromosome"/>
</dbReference>
<protein>
    <submittedName>
        <fullName evidence="1">Prenyltransferase</fullName>
    </submittedName>
</protein>
<gene>
    <name evidence="1" type="ORF">RCA_04205</name>
</gene>
<name>A0ABN4AH21_RICCA</name>